<dbReference type="RefSeq" id="WP_210851593.1">
    <property type="nucleotide sequence ID" value="NZ_JAGQDD010000001.1"/>
</dbReference>
<evidence type="ECO:0008006" key="4">
    <source>
        <dbReference type="Google" id="ProtNLM"/>
    </source>
</evidence>
<feature type="signal peptide" evidence="1">
    <location>
        <begin position="1"/>
        <end position="19"/>
    </location>
</feature>
<evidence type="ECO:0000313" key="3">
    <source>
        <dbReference type="Proteomes" id="UP000676246"/>
    </source>
</evidence>
<dbReference type="EMBL" id="JAGQDD010000001">
    <property type="protein sequence ID" value="MBQ0929344.1"/>
    <property type="molecule type" value="Genomic_DNA"/>
</dbReference>
<sequence>MRRWSVFTAGCLFAATVLGQGQPVAAPGEGVFNLDPAKAIDFKGGKLYLVQGEVKADKPETLELGGLSVMQPVAVHLVTRPATPGVALTLFKPLGGDRARRVVTTQASGQVGSAFRAQGETQLRIGGKPGATPAGVRYQMSIWVAPEAVPELAPPFRAVSAESLQKGGKP</sequence>
<proteinExistence type="predicted"/>
<protein>
    <recommendedName>
        <fullName evidence="4">DUF4426 domain-containing protein</fullName>
    </recommendedName>
</protein>
<accession>A0A941BJQ5</accession>
<dbReference type="Proteomes" id="UP000676246">
    <property type="component" value="Unassembled WGS sequence"/>
</dbReference>
<comment type="caution">
    <text evidence="2">The sequence shown here is derived from an EMBL/GenBank/DDBJ whole genome shotgun (WGS) entry which is preliminary data.</text>
</comment>
<feature type="chain" id="PRO_5037741534" description="DUF4426 domain-containing protein" evidence="1">
    <location>
        <begin position="20"/>
        <end position="170"/>
    </location>
</feature>
<dbReference type="AlphaFoldDB" id="A0A941BJQ5"/>
<keyword evidence="1" id="KW-0732">Signal</keyword>
<gene>
    <name evidence="2" type="ORF">KAK03_02530</name>
</gene>
<keyword evidence="3" id="KW-1185">Reference proteome</keyword>
<evidence type="ECO:0000313" key="2">
    <source>
        <dbReference type="EMBL" id="MBQ0929344.1"/>
    </source>
</evidence>
<reference evidence="2 3" key="1">
    <citation type="submission" date="2021-04" db="EMBL/GenBank/DDBJ databases">
        <title>The genome sequence of Ideonella sp. 3Y2.</title>
        <authorList>
            <person name="Liu Y."/>
        </authorList>
    </citation>
    <scope>NUCLEOTIDE SEQUENCE [LARGE SCALE GENOMIC DNA]</scope>
    <source>
        <strain evidence="2 3">3Y2</strain>
    </source>
</reference>
<organism evidence="2 3">
    <name type="scientific">Ideonella alba</name>
    <dbReference type="NCBI Taxonomy" id="2824118"/>
    <lineage>
        <taxon>Bacteria</taxon>
        <taxon>Pseudomonadati</taxon>
        <taxon>Pseudomonadota</taxon>
        <taxon>Betaproteobacteria</taxon>
        <taxon>Burkholderiales</taxon>
        <taxon>Sphaerotilaceae</taxon>
        <taxon>Ideonella</taxon>
    </lineage>
</organism>
<name>A0A941BJQ5_9BURK</name>
<evidence type="ECO:0000256" key="1">
    <source>
        <dbReference type="SAM" id="SignalP"/>
    </source>
</evidence>